<name>A0ACC0HYM7_9ERIC</name>
<organism evidence="1 2">
    <name type="scientific">Camellia lanceoleosa</name>
    <dbReference type="NCBI Taxonomy" id="1840588"/>
    <lineage>
        <taxon>Eukaryota</taxon>
        <taxon>Viridiplantae</taxon>
        <taxon>Streptophyta</taxon>
        <taxon>Embryophyta</taxon>
        <taxon>Tracheophyta</taxon>
        <taxon>Spermatophyta</taxon>
        <taxon>Magnoliopsida</taxon>
        <taxon>eudicotyledons</taxon>
        <taxon>Gunneridae</taxon>
        <taxon>Pentapetalae</taxon>
        <taxon>asterids</taxon>
        <taxon>Ericales</taxon>
        <taxon>Theaceae</taxon>
        <taxon>Camellia</taxon>
    </lineage>
</organism>
<dbReference type="EMBL" id="CM045759">
    <property type="protein sequence ID" value="KAI8018490.1"/>
    <property type="molecule type" value="Genomic_DNA"/>
</dbReference>
<accession>A0ACC0HYM7</accession>
<protein>
    <submittedName>
        <fullName evidence="1">Uncharacterized protein</fullName>
    </submittedName>
</protein>
<gene>
    <name evidence="1" type="ORF">LOK49_LG04G01677</name>
</gene>
<evidence type="ECO:0000313" key="1">
    <source>
        <dbReference type="EMBL" id="KAI8018490.1"/>
    </source>
</evidence>
<evidence type="ECO:0000313" key="2">
    <source>
        <dbReference type="Proteomes" id="UP001060215"/>
    </source>
</evidence>
<comment type="caution">
    <text evidence="1">The sequence shown here is derived from an EMBL/GenBank/DDBJ whole genome shotgun (WGS) entry which is preliminary data.</text>
</comment>
<keyword evidence="2" id="KW-1185">Reference proteome</keyword>
<proteinExistence type="predicted"/>
<dbReference type="Proteomes" id="UP001060215">
    <property type="component" value="Chromosome 2"/>
</dbReference>
<reference evidence="1 2" key="1">
    <citation type="journal article" date="2022" name="Plant J.">
        <title>Chromosome-level genome of Camellia lanceoleosa provides a valuable resource for understanding genome evolution and self-incompatibility.</title>
        <authorList>
            <person name="Gong W."/>
            <person name="Xiao S."/>
            <person name="Wang L."/>
            <person name="Liao Z."/>
            <person name="Chang Y."/>
            <person name="Mo W."/>
            <person name="Hu G."/>
            <person name="Li W."/>
            <person name="Zhao G."/>
            <person name="Zhu H."/>
            <person name="Hu X."/>
            <person name="Ji K."/>
            <person name="Xiang X."/>
            <person name="Song Q."/>
            <person name="Yuan D."/>
            <person name="Jin S."/>
            <person name="Zhang L."/>
        </authorList>
    </citation>
    <scope>NUCLEOTIDE SEQUENCE [LARGE SCALE GENOMIC DNA]</scope>
    <source>
        <strain evidence="1">SQ_2022a</strain>
    </source>
</reference>
<sequence length="178" mass="20230">MCSFKPNRFIANVFIQSSIYASRFLMNMIKVSNIMGIDPKPFDPQTYVEEDIFVADESGSKRIVRNPDGIEFGTTMVNDKGKGTVSSSNLSPKHDDAANNSQSETTVSSPMKLNVKETGVVSEKEERNEETAMEEEEKHEENAMEEDEKNEPNALEKEDDYEEENATEEEEEKEEEKE</sequence>